<dbReference type="PANTHER" id="PTHR43539">
    <property type="entry name" value="FLAVIN-BINDING MONOOXYGENASE-LIKE PROTEIN (AFU_ORTHOLOGUE AFUA_4G09220)"/>
    <property type="match status" value="1"/>
</dbReference>
<keyword evidence="1" id="KW-0285">Flavoprotein</keyword>
<evidence type="ECO:0000313" key="4">
    <source>
        <dbReference type="EMBL" id="EPS95850.1"/>
    </source>
</evidence>
<proteinExistence type="predicted"/>
<gene>
    <name evidence="4" type="ORF">FOMPIDRAFT_143501</name>
</gene>
<reference evidence="4 5" key="1">
    <citation type="journal article" date="2012" name="Science">
        <title>The Paleozoic origin of enzymatic lignin decomposition reconstructed from 31 fungal genomes.</title>
        <authorList>
            <person name="Floudas D."/>
            <person name="Binder M."/>
            <person name="Riley R."/>
            <person name="Barry K."/>
            <person name="Blanchette R.A."/>
            <person name="Henrissat B."/>
            <person name="Martinez A.T."/>
            <person name="Otillar R."/>
            <person name="Spatafora J.W."/>
            <person name="Yadav J.S."/>
            <person name="Aerts A."/>
            <person name="Benoit I."/>
            <person name="Boyd A."/>
            <person name="Carlson A."/>
            <person name="Copeland A."/>
            <person name="Coutinho P.M."/>
            <person name="de Vries R.P."/>
            <person name="Ferreira P."/>
            <person name="Findley K."/>
            <person name="Foster B."/>
            <person name="Gaskell J."/>
            <person name="Glotzer D."/>
            <person name="Gorecki P."/>
            <person name="Heitman J."/>
            <person name="Hesse C."/>
            <person name="Hori C."/>
            <person name="Igarashi K."/>
            <person name="Jurgens J.A."/>
            <person name="Kallen N."/>
            <person name="Kersten P."/>
            <person name="Kohler A."/>
            <person name="Kuees U."/>
            <person name="Kumar T.K.A."/>
            <person name="Kuo A."/>
            <person name="LaButti K."/>
            <person name="Larrondo L.F."/>
            <person name="Lindquist E."/>
            <person name="Ling A."/>
            <person name="Lombard V."/>
            <person name="Lucas S."/>
            <person name="Lundell T."/>
            <person name="Martin R."/>
            <person name="McLaughlin D.J."/>
            <person name="Morgenstern I."/>
            <person name="Morin E."/>
            <person name="Murat C."/>
            <person name="Nagy L.G."/>
            <person name="Nolan M."/>
            <person name="Ohm R.A."/>
            <person name="Patyshakuliyeva A."/>
            <person name="Rokas A."/>
            <person name="Ruiz-Duenas F.J."/>
            <person name="Sabat G."/>
            <person name="Salamov A."/>
            <person name="Samejima M."/>
            <person name="Schmutz J."/>
            <person name="Slot J.C."/>
            <person name="St John F."/>
            <person name="Stenlid J."/>
            <person name="Sun H."/>
            <person name="Sun S."/>
            <person name="Syed K."/>
            <person name="Tsang A."/>
            <person name="Wiebenga A."/>
            <person name="Young D."/>
            <person name="Pisabarro A."/>
            <person name="Eastwood D.C."/>
            <person name="Martin F."/>
            <person name="Cullen D."/>
            <person name="Grigoriev I.V."/>
            <person name="Hibbett D.S."/>
        </authorList>
    </citation>
    <scope>NUCLEOTIDE SEQUENCE</scope>
    <source>
        <strain evidence="5">FP-58527</strain>
    </source>
</reference>
<dbReference type="GO" id="GO:0004499">
    <property type="term" value="F:N,N-dimethylaniline monooxygenase activity"/>
    <property type="evidence" value="ECO:0007669"/>
    <property type="project" value="InterPro"/>
</dbReference>
<dbReference type="STRING" id="743788.S8F254"/>
<protein>
    <submittedName>
        <fullName evidence="4">FAD/NAD-binding domain-containing protein</fullName>
    </submittedName>
</protein>
<dbReference type="InterPro" id="IPR020946">
    <property type="entry name" value="Flavin_mOase-like"/>
</dbReference>
<dbReference type="eggNOG" id="KOG1399">
    <property type="taxonomic scope" value="Eukaryota"/>
</dbReference>
<evidence type="ECO:0000256" key="2">
    <source>
        <dbReference type="ARBA" id="ARBA00022827"/>
    </source>
</evidence>
<sequence length="638" mass="71373">MTSIFENIADVRTSVLDSQKSVFGANHPEPSVSQTAVPNGTDTLIPTLPTLDWLGASLQADIDAQNVAAQWFAQFASAVSAKDTRKIVDLFIPDGWWRDHLALTWEFRTFHGVAKIKRFLDDQLASFGVAGLRLRDGALLKQPYPDLAWVQALFDTETNVGTASGVIRLVPTASGEWKAFTLYTNLEDLKGFPEKIGPHREFLPNHGKWLNQREEERSFSKGDPTVLVVGGGQAGLDVAARLKMLDVPTLVIEKQNRIGDQWRLRYEALCLHDPVWYDHMPYMPFPPSWPVYSPAQKLANWLEYYAEAMELNVWTSTSVESVRLQDDGRYKVVVKKADGTTRTFNVAHVIMALGFGGGVPNMPTFPGQEEFQGQILHSTQHKSARDHIGKKVVIIGACTSAHDIASDYEEYGVDVTLYQRSDVYIMSTKEGMPRIFHDTFWEGAVPTEIGDRVHTSLPTFMLKELQTRVSADIAEADKAILDGLKKVGFKYEVGAGLLWNAMTRGGGYYLDVGACQKIIDGKIKVKNDSLIERFTKTGIKFRNGSELEADVILYATGYVFESAAKAIQRVVGDEIAARIHPIWNLTEEGEQQASWRWLGVPNLWYMLGNLALCRYHSKHLALQIKAIQEGVYGKRYEA</sequence>
<keyword evidence="5" id="KW-1185">Reference proteome</keyword>
<keyword evidence="2" id="KW-0274">FAD</keyword>
<accession>S8F254</accession>
<dbReference type="InParanoid" id="S8F254"/>
<dbReference type="GO" id="GO:0050660">
    <property type="term" value="F:flavin adenine dinucleotide binding"/>
    <property type="evidence" value="ECO:0007669"/>
    <property type="project" value="InterPro"/>
</dbReference>
<evidence type="ECO:0000256" key="1">
    <source>
        <dbReference type="ARBA" id="ARBA00022630"/>
    </source>
</evidence>
<dbReference type="Proteomes" id="UP000015241">
    <property type="component" value="Unassembled WGS sequence"/>
</dbReference>
<evidence type="ECO:0000313" key="5">
    <source>
        <dbReference type="Proteomes" id="UP000015241"/>
    </source>
</evidence>
<dbReference type="GO" id="GO:0050661">
    <property type="term" value="F:NADP binding"/>
    <property type="evidence" value="ECO:0007669"/>
    <property type="project" value="InterPro"/>
</dbReference>
<dbReference type="EMBL" id="KE504199">
    <property type="protein sequence ID" value="EPS95850.1"/>
    <property type="molecule type" value="Genomic_DNA"/>
</dbReference>
<name>S8F254_FOMSC</name>
<keyword evidence="3" id="KW-0560">Oxidoreductase</keyword>
<dbReference type="Pfam" id="PF00743">
    <property type="entry name" value="FMO-like"/>
    <property type="match status" value="1"/>
</dbReference>
<dbReference type="SUPFAM" id="SSF51905">
    <property type="entry name" value="FAD/NAD(P)-binding domain"/>
    <property type="match status" value="2"/>
</dbReference>
<evidence type="ECO:0000256" key="3">
    <source>
        <dbReference type="ARBA" id="ARBA00023002"/>
    </source>
</evidence>
<dbReference type="InterPro" id="IPR036188">
    <property type="entry name" value="FAD/NAD-bd_sf"/>
</dbReference>
<dbReference type="Gene3D" id="3.50.50.60">
    <property type="entry name" value="FAD/NAD(P)-binding domain"/>
    <property type="match status" value="1"/>
</dbReference>
<dbReference type="OrthoDB" id="74360at2759"/>
<dbReference type="InterPro" id="IPR050982">
    <property type="entry name" value="Auxin_biosynth/cation_transpt"/>
</dbReference>
<dbReference type="InterPro" id="IPR032710">
    <property type="entry name" value="NTF2-like_dom_sf"/>
</dbReference>
<dbReference type="PRINTS" id="PR00411">
    <property type="entry name" value="PNDRDTASEI"/>
</dbReference>
<dbReference type="PANTHER" id="PTHR43539:SF26">
    <property type="entry name" value="MONOOXYGENASE, PUTATIVE-RELATED"/>
    <property type="match status" value="1"/>
</dbReference>
<dbReference type="AlphaFoldDB" id="S8F254"/>
<dbReference type="SUPFAM" id="SSF54427">
    <property type="entry name" value="NTF2-like"/>
    <property type="match status" value="1"/>
</dbReference>
<organism evidence="4 5">
    <name type="scientific">Fomitopsis schrenkii</name>
    <name type="common">Brown rot fungus</name>
    <dbReference type="NCBI Taxonomy" id="2126942"/>
    <lineage>
        <taxon>Eukaryota</taxon>
        <taxon>Fungi</taxon>
        <taxon>Dikarya</taxon>
        <taxon>Basidiomycota</taxon>
        <taxon>Agaricomycotina</taxon>
        <taxon>Agaricomycetes</taxon>
        <taxon>Polyporales</taxon>
        <taxon>Fomitopsis</taxon>
    </lineage>
</organism>
<dbReference type="HOGENOM" id="CLU_015676_1_0_1"/>